<dbReference type="Pfam" id="PF24828">
    <property type="entry name" value="DUF7713"/>
    <property type="match status" value="1"/>
</dbReference>
<evidence type="ECO:0000259" key="1">
    <source>
        <dbReference type="Pfam" id="PF24734"/>
    </source>
</evidence>
<feature type="domain" description="DUF7686" evidence="2">
    <location>
        <begin position="40"/>
        <end position="109"/>
    </location>
</feature>
<dbReference type="Pfam" id="PF24734">
    <property type="entry name" value="DUF7685"/>
    <property type="match status" value="1"/>
</dbReference>
<keyword evidence="5" id="KW-1185">Reference proteome</keyword>
<dbReference type="InterPro" id="IPR056103">
    <property type="entry name" value="DUF7686"/>
</dbReference>
<accession>A0ABV7KN70</accession>
<evidence type="ECO:0000313" key="5">
    <source>
        <dbReference type="Proteomes" id="UP001595625"/>
    </source>
</evidence>
<evidence type="ECO:0000313" key="4">
    <source>
        <dbReference type="EMBL" id="MFC3210905.1"/>
    </source>
</evidence>
<dbReference type="EMBL" id="JBHRUJ010000014">
    <property type="protein sequence ID" value="MFC3210905.1"/>
    <property type="molecule type" value="Genomic_DNA"/>
</dbReference>
<dbReference type="InterPro" id="IPR056102">
    <property type="entry name" value="DUF7685"/>
</dbReference>
<organism evidence="4 5">
    <name type="scientific">Planomicrobium okeanokoites</name>
    <name type="common">Planococcus okeanokoites</name>
    <name type="synonym">Flavobacterium okeanokoites</name>
    <dbReference type="NCBI Taxonomy" id="244"/>
    <lineage>
        <taxon>Bacteria</taxon>
        <taxon>Bacillati</taxon>
        <taxon>Bacillota</taxon>
        <taxon>Bacilli</taxon>
        <taxon>Bacillales</taxon>
        <taxon>Caryophanaceae</taxon>
        <taxon>Planomicrobium</taxon>
    </lineage>
</organism>
<name>A0ABV7KN70_PLAOK</name>
<evidence type="ECO:0000259" key="3">
    <source>
        <dbReference type="Pfam" id="PF24828"/>
    </source>
</evidence>
<dbReference type="Pfam" id="PF24735">
    <property type="entry name" value="DUF7686"/>
    <property type="match status" value="1"/>
</dbReference>
<dbReference type="RefSeq" id="WP_117314152.1">
    <property type="nucleotide sequence ID" value="NZ_CANNGD010000007.1"/>
</dbReference>
<dbReference type="Proteomes" id="UP001595625">
    <property type="component" value="Unassembled WGS sequence"/>
</dbReference>
<comment type="caution">
    <text evidence="4">The sequence shown here is derived from an EMBL/GenBank/DDBJ whole genome shotgun (WGS) entry which is preliminary data.</text>
</comment>
<feature type="domain" description="DUF7713" evidence="3">
    <location>
        <begin position="116"/>
        <end position="180"/>
    </location>
</feature>
<feature type="domain" description="DUF7685" evidence="1">
    <location>
        <begin position="3"/>
        <end position="37"/>
    </location>
</feature>
<gene>
    <name evidence="4" type="ORF">ACFOEJ_07485</name>
</gene>
<evidence type="ECO:0000259" key="2">
    <source>
        <dbReference type="Pfam" id="PF24735"/>
    </source>
</evidence>
<reference evidence="5" key="1">
    <citation type="journal article" date="2019" name="Int. J. Syst. Evol. Microbiol.">
        <title>The Global Catalogue of Microorganisms (GCM) 10K type strain sequencing project: providing services to taxonomists for standard genome sequencing and annotation.</title>
        <authorList>
            <consortium name="The Broad Institute Genomics Platform"/>
            <consortium name="The Broad Institute Genome Sequencing Center for Infectious Disease"/>
            <person name="Wu L."/>
            <person name="Ma J."/>
        </authorList>
    </citation>
    <scope>NUCLEOTIDE SEQUENCE [LARGE SCALE GENOMIC DNA]</scope>
    <source>
        <strain evidence="5">CCM 320</strain>
    </source>
</reference>
<sequence>MEKCQTCKKDESTIRYGEERFCLTCYNTLMTEELGVEATSYPKSLSIRDGLGEVHRYRLRKRLDPIGVIMEAEEQVEEGGYFFQLSGDIDCDQEKLLMKLLAKAEKGMAEAYVEEKLFEDETTYHGLRNERLAGRIEWNPAAEEIPLLVVDGKPYMWEQIGKLLMHYEGFQLKMEILDPGEEIEWNKDK</sequence>
<protein>
    <recommendedName>
        <fullName evidence="6">DUF4178 domain-containing protein</fullName>
    </recommendedName>
</protein>
<evidence type="ECO:0008006" key="6">
    <source>
        <dbReference type="Google" id="ProtNLM"/>
    </source>
</evidence>
<proteinExistence type="predicted"/>
<dbReference type="InterPro" id="IPR056130">
    <property type="entry name" value="DUF7713"/>
</dbReference>